<accession>A0A7G5CG36</accession>
<dbReference type="RefSeq" id="YP_010672195.1">
    <property type="nucleotide sequence ID" value="NC_070975.1"/>
</dbReference>
<evidence type="ECO:0000313" key="2">
    <source>
        <dbReference type="Proteomes" id="UP000515562"/>
    </source>
</evidence>
<proteinExistence type="predicted"/>
<dbReference type="Proteomes" id="UP000515562">
    <property type="component" value="Segment"/>
</dbReference>
<dbReference type="EMBL" id="MT664722">
    <property type="protein sequence ID" value="QMV48238.1"/>
    <property type="molecule type" value="Genomic_DNA"/>
</dbReference>
<dbReference type="GeneID" id="77948465"/>
<reference evidence="1 2" key="1">
    <citation type="submission" date="2020-06" db="EMBL/GenBank/DDBJ databases">
        <title>Isolation and characterization of P59,a proteus mirabilis phage with C3 morphology.</title>
        <authorList>
            <person name="Li S."/>
        </authorList>
    </citation>
    <scope>NUCLEOTIDE SEQUENCE [LARGE SCALE GENOMIC DNA]</scope>
</reference>
<name>A0A7G5CG36_9CAUD</name>
<sequence>MYCNFEKKKEHPFMADEISFQGKKLFSAIEKGCNLPEGFIILNRPSLSDKIKQFCTYKSDPNDILYLHNCIMCCELNTIVFDLSGIKLKHMKSFFKEWLDKREIKLC</sequence>
<keyword evidence="2" id="KW-1185">Reference proteome</keyword>
<dbReference type="KEGG" id="vg:77948465"/>
<evidence type="ECO:0000313" key="1">
    <source>
        <dbReference type="EMBL" id="QMV48238.1"/>
    </source>
</evidence>
<organism evidence="1 2">
    <name type="scientific">Proteus phage Vb_PmiP-P59</name>
    <dbReference type="NCBI Taxonomy" id="2754975"/>
    <lineage>
        <taxon>Viruses</taxon>
        <taxon>Duplodnaviria</taxon>
        <taxon>Heunggongvirae</taxon>
        <taxon>Uroviricota</taxon>
        <taxon>Caudoviricetes</taxon>
        <taxon>Grimontviridae</taxon>
        <taxon>Privateervirus</taxon>
        <taxon>Privateervirus P59</taxon>
    </lineage>
</organism>
<protein>
    <submittedName>
        <fullName evidence="1">Uncharacterized protein</fullName>
    </submittedName>
</protein>